<dbReference type="AlphaFoldDB" id="A0A9N8E2B1"/>
<dbReference type="CDD" id="cd10527">
    <property type="entry name" value="SET_LSMT"/>
    <property type="match status" value="1"/>
</dbReference>
<keyword evidence="3" id="KW-1185">Reference proteome</keyword>
<dbReference type="PANTHER" id="PTHR13271:SF137">
    <property type="entry name" value="SET DOMAIN-CONTAINING PROTEIN"/>
    <property type="match status" value="1"/>
</dbReference>
<evidence type="ECO:0000313" key="2">
    <source>
        <dbReference type="EMBL" id="CAB9513212.1"/>
    </source>
</evidence>
<dbReference type="PANTHER" id="PTHR13271">
    <property type="entry name" value="UNCHARACTERIZED PUTATIVE METHYLTRANSFERASE"/>
    <property type="match status" value="1"/>
</dbReference>
<accession>A0A9N8E2B1</accession>
<organism evidence="2 3">
    <name type="scientific">Seminavis robusta</name>
    <dbReference type="NCBI Taxonomy" id="568900"/>
    <lineage>
        <taxon>Eukaryota</taxon>
        <taxon>Sar</taxon>
        <taxon>Stramenopiles</taxon>
        <taxon>Ochrophyta</taxon>
        <taxon>Bacillariophyta</taxon>
        <taxon>Bacillariophyceae</taxon>
        <taxon>Bacillariophycidae</taxon>
        <taxon>Naviculales</taxon>
        <taxon>Naviculaceae</taxon>
        <taxon>Seminavis</taxon>
    </lineage>
</organism>
<comment type="caution">
    <text evidence="2">The sequence shown here is derived from an EMBL/GenBank/DDBJ whole genome shotgun (WGS) entry which is preliminary data.</text>
</comment>
<reference evidence="2" key="1">
    <citation type="submission" date="2020-06" db="EMBL/GenBank/DDBJ databases">
        <authorList>
            <consortium name="Plant Systems Biology data submission"/>
        </authorList>
    </citation>
    <scope>NUCLEOTIDE SEQUENCE</scope>
    <source>
        <strain evidence="2">D6</strain>
    </source>
</reference>
<proteinExistence type="predicted"/>
<dbReference type="Proteomes" id="UP001153069">
    <property type="component" value="Unassembled WGS sequence"/>
</dbReference>
<dbReference type="SUPFAM" id="SSF82199">
    <property type="entry name" value="SET domain"/>
    <property type="match status" value="1"/>
</dbReference>
<dbReference type="Gene3D" id="3.90.1410.10">
    <property type="entry name" value="set domain protein methyltransferase, domain 1"/>
    <property type="match status" value="1"/>
</dbReference>
<dbReference type="InterPro" id="IPR050600">
    <property type="entry name" value="SETD3_SETD6_MTase"/>
</dbReference>
<dbReference type="EMBL" id="CAICTM010000577">
    <property type="protein sequence ID" value="CAB9513212.1"/>
    <property type="molecule type" value="Genomic_DNA"/>
</dbReference>
<feature type="chain" id="PRO_5040471077" evidence="1">
    <location>
        <begin position="23"/>
        <end position="439"/>
    </location>
</feature>
<feature type="signal peptide" evidence="1">
    <location>
        <begin position="1"/>
        <end position="22"/>
    </location>
</feature>
<keyword evidence="1" id="KW-0732">Signal</keyword>
<protein>
    <submittedName>
        <fullName evidence="2">M protein repeat protein</fullName>
    </submittedName>
</protein>
<dbReference type="InterPro" id="IPR046341">
    <property type="entry name" value="SET_dom_sf"/>
</dbReference>
<evidence type="ECO:0000313" key="3">
    <source>
        <dbReference type="Proteomes" id="UP001153069"/>
    </source>
</evidence>
<gene>
    <name evidence="2" type="ORF">SEMRO_578_G169830.1</name>
</gene>
<evidence type="ECO:0000256" key="1">
    <source>
        <dbReference type="SAM" id="SignalP"/>
    </source>
</evidence>
<dbReference type="OrthoDB" id="341421at2759"/>
<dbReference type="GO" id="GO:0016279">
    <property type="term" value="F:protein-lysine N-methyltransferase activity"/>
    <property type="evidence" value="ECO:0007669"/>
    <property type="project" value="TreeGrafter"/>
</dbReference>
<sequence length="439" mass="49715">MKKLADRAWLGCLLVLLREVGAFQSAVAQSVATDTISLEERAPRDVASMEQWAVGCGVQKAEGLQFYSTTGDGLDVAAMTTQDLPANSPALFVPSGMILSSSQAQQELGRVEGAENLLNRLNEGDNIPQFYLLLKILKEYEMGSQSPYYYWLNSLPRYFSNGSQMTHYCSQCLPPLVGKLASSERIRFSKFFQALRHVPFLSDQTKRSRKIAKWAFQVVYTRSVGAMDAFGDVKIAPMADMFNHGTDTEIQLSYDEQGNCYGITTYDVPAGSPLRMSYGDPTNPSFLFARYGFLDETSPATFCKIMIPNPSQQLIDMGYDHSRMLFYKDTGGVSQEVWDVLLYQILEFDPQQQQSFYQAHMSGDSETKQSFHQHYAAETSAMLLNHVDTFLSELDTLQAKAELRRRRKSSKHPRVPLIMSHNQFVRNTFLKVREQLQYR</sequence>
<name>A0A9N8E2B1_9STRA</name>